<dbReference type="EMBL" id="AK417196">
    <property type="protein sequence ID" value="BAN20411.1"/>
    <property type="molecule type" value="mRNA"/>
</dbReference>
<protein>
    <submittedName>
        <fullName evidence="1">Unkown protein</fullName>
    </submittedName>
</protein>
<reference evidence="1" key="1">
    <citation type="journal article" date="2013" name="PLoS ONE">
        <title>Gene expression in gut symbiotic organ of stinkbug affected by extracellular bacterial symbiont.</title>
        <authorList>
            <person name="Futahashi R."/>
            <person name="Tanaka K."/>
            <person name="Tanahashi M."/>
            <person name="Nikoh N."/>
            <person name="Kikuchi Y."/>
            <person name="Lee B.L."/>
            <person name="Fukatsu T."/>
        </authorList>
    </citation>
    <scope>NUCLEOTIDE SEQUENCE</scope>
    <source>
        <tissue evidence="1">Midgut</tissue>
    </source>
</reference>
<organism evidence="1">
    <name type="scientific">Riptortus pedestris</name>
    <name type="common">Bean bug</name>
    <dbReference type="NCBI Taxonomy" id="329032"/>
    <lineage>
        <taxon>Eukaryota</taxon>
        <taxon>Metazoa</taxon>
        <taxon>Ecdysozoa</taxon>
        <taxon>Arthropoda</taxon>
        <taxon>Hexapoda</taxon>
        <taxon>Insecta</taxon>
        <taxon>Pterygota</taxon>
        <taxon>Neoptera</taxon>
        <taxon>Paraneoptera</taxon>
        <taxon>Hemiptera</taxon>
        <taxon>Heteroptera</taxon>
        <taxon>Panheteroptera</taxon>
        <taxon>Pentatomomorpha</taxon>
        <taxon>Coreoidea</taxon>
        <taxon>Alydidae</taxon>
        <taxon>Riptortus</taxon>
    </lineage>
</organism>
<name>R4WNI4_RIPPE</name>
<accession>R4WNI4</accession>
<evidence type="ECO:0000313" key="1">
    <source>
        <dbReference type="EMBL" id="BAN20411.1"/>
    </source>
</evidence>
<dbReference type="AlphaFoldDB" id="R4WNI4"/>
<sequence length="158" mass="17366">MSTVKMEEQILKFPHTQKILNQTFENLEEKYTSSLKSLLQACKFDEEIGLHELGISKTLILVTIDALAKGDLLVLAGACELAKDLAPLQSNHLVQWLQEDYKIPEATAKKAIDYADSIKRIGFINIPEPLLKIVYSLRKDGPTAAGVQTKTEGGAAGN</sequence>
<proteinExistence type="evidence at transcript level"/>